<dbReference type="GO" id="GO:1904680">
    <property type="term" value="F:peptide transmembrane transporter activity"/>
    <property type="evidence" value="ECO:0007669"/>
    <property type="project" value="TreeGrafter"/>
</dbReference>
<evidence type="ECO:0000256" key="1">
    <source>
        <dbReference type="SAM" id="SignalP"/>
    </source>
</evidence>
<dbReference type="GO" id="GO:0043190">
    <property type="term" value="C:ATP-binding cassette (ABC) transporter complex"/>
    <property type="evidence" value="ECO:0007669"/>
    <property type="project" value="InterPro"/>
</dbReference>
<accession>A0A2R7YX82</accession>
<dbReference type="InterPro" id="IPR030678">
    <property type="entry name" value="Peptide/Ni-bd"/>
</dbReference>
<feature type="domain" description="Solute-binding protein family 5" evidence="2">
    <location>
        <begin position="100"/>
        <end position="453"/>
    </location>
</feature>
<dbReference type="SUPFAM" id="SSF53850">
    <property type="entry name" value="Periplasmic binding protein-like II"/>
    <property type="match status" value="1"/>
</dbReference>
<organism evidence="3 4">
    <name type="scientific">Nocardioides currus</name>
    <dbReference type="NCBI Taxonomy" id="2133958"/>
    <lineage>
        <taxon>Bacteria</taxon>
        <taxon>Bacillati</taxon>
        <taxon>Actinomycetota</taxon>
        <taxon>Actinomycetes</taxon>
        <taxon>Propionibacteriales</taxon>
        <taxon>Nocardioidaceae</taxon>
        <taxon>Nocardioides</taxon>
    </lineage>
</organism>
<dbReference type="OrthoDB" id="9796817at2"/>
<keyword evidence="1" id="KW-0732">Signal</keyword>
<dbReference type="AlphaFoldDB" id="A0A2R7YX82"/>
<dbReference type="PIRSF" id="PIRSF002741">
    <property type="entry name" value="MppA"/>
    <property type="match status" value="1"/>
</dbReference>
<feature type="signal peptide" evidence="1">
    <location>
        <begin position="1"/>
        <end position="40"/>
    </location>
</feature>
<comment type="caution">
    <text evidence="3">The sequence shown here is derived from an EMBL/GenBank/DDBJ whole genome shotgun (WGS) entry which is preliminary data.</text>
</comment>
<dbReference type="GO" id="GO:0015833">
    <property type="term" value="P:peptide transport"/>
    <property type="evidence" value="ECO:0007669"/>
    <property type="project" value="TreeGrafter"/>
</dbReference>
<evidence type="ECO:0000313" key="3">
    <source>
        <dbReference type="EMBL" id="PUA80985.1"/>
    </source>
</evidence>
<dbReference type="Gene3D" id="3.90.76.10">
    <property type="entry name" value="Dipeptide-binding Protein, Domain 1"/>
    <property type="match status" value="1"/>
</dbReference>
<dbReference type="PANTHER" id="PTHR30290">
    <property type="entry name" value="PERIPLASMIC BINDING COMPONENT OF ABC TRANSPORTER"/>
    <property type="match status" value="1"/>
</dbReference>
<reference evidence="3 4" key="1">
    <citation type="submission" date="2018-03" db="EMBL/GenBank/DDBJ databases">
        <authorList>
            <person name="Keele B.F."/>
        </authorList>
    </citation>
    <scope>NUCLEOTIDE SEQUENCE [LARGE SCALE GENOMIC DNA]</scope>
    <source>
        <strain evidence="3 4">IB-3</strain>
    </source>
</reference>
<dbReference type="EMBL" id="PYXZ01000004">
    <property type="protein sequence ID" value="PUA80985.1"/>
    <property type="molecule type" value="Genomic_DNA"/>
</dbReference>
<evidence type="ECO:0000259" key="2">
    <source>
        <dbReference type="Pfam" id="PF00496"/>
    </source>
</evidence>
<name>A0A2R7YX82_9ACTN</name>
<dbReference type="InterPro" id="IPR000914">
    <property type="entry name" value="SBP_5_dom"/>
</dbReference>
<dbReference type="Pfam" id="PF00496">
    <property type="entry name" value="SBP_bac_5"/>
    <property type="match status" value="1"/>
</dbReference>
<dbReference type="Proteomes" id="UP000244867">
    <property type="component" value="Unassembled WGS sequence"/>
</dbReference>
<dbReference type="Gene3D" id="3.10.105.10">
    <property type="entry name" value="Dipeptide-binding Protein, Domain 3"/>
    <property type="match status" value="1"/>
</dbReference>
<dbReference type="InterPro" id="IPR039424">
    <property type="entry name" value="SBP_5"/>
</dbReference>
<feature type="chain" id="PRO_5015323879" evidence="1">
    <location>
        <begin position="41"/>
        <end position="542"/>
    </location>
</feature>
<proteinExistence type="predicted"/>
<dbReference type="GO" id="GO:0042597">
    <property type="term" value="C:periplasmic space"/>
    <property type="evidence" value="ECO:0007669"/>
    <property type="project" value="UniProtKB-ARBA"/>
</dbReference>
<dbReference type="CDD" id="cd00995">
    <property type="entry name" value="PBP2_NikA_DppA_OppA_like"/>
    <property type="match status" value="1"/>
</dbReference>
<protein>
    <submittedName>
        <fullName evidence="3">Peptide ABC transporter substrate-binding protein</fullName>
    </submittedName>
</protein>
<keyword evidence="4" id="KW-1185">Reference proteome</keyword>
<sequence>MEAITVSITQLAGRRVSRRRTAARAAVAALALALVTAACGGPSSTNSSSGGGAGDSIEATLAFALSSGFDPDNASSAVATAANQHIFEGLVDLDPITREPYLALAGSEPVPSDDGLTWTVDLREDATFSDGSPVTTEDVAHSFMRIIEPDDPAAPPLMAGFISFLDKVEATDESTVTFTLKEPFPLFAQRIAVVKIVPEALTADAAASEKFDTAPIGSGPYKLDSASAETGLKLSANDNYNGPRPATVKTMTWNTNTDGAARIADLQGGRVQAIEAVPYLNVDSLEGDYQVDEKQAFNQAFLMFNNGAAPFDDKRVRQALHYAIDKDQVIQTALNGFGTPATSYLDEGNAAYQEASTVYDYDAEKAKDLLAEAGVEDLSFELVTTDTSFIKDIAPLLVEAWKKIGVTATLNTVPSSAVYGELVPSDTFRVLLASGDPSVFGPDPDLLMRWFYYGETWPTDRMRWQGPARDEVASLLDQASVTEDEAERDDLWKQVLDIVAEEAPLYPILHTKVVTASDPDALEGFEGPATTGLYFLDTQRAD</sequence>
<evidence type="ECO:0000313" key="4">
    <source>
        <dbReference type="Proteomes" id="UP000244867"/>
    </source>
</evidence>
<gene>
    <name evidence="3" type="ORF">C7S10_11380</name>
</gene>
<dbReference type="Gene3D" id="3.40.190.10">
    <property type="entry name" value="Periplasmic binding protein-like II"/>
    <property type="match status" value="1"/>
</dbReference>